<evidence type="ECO:0000256" key="2">
    <source>
        <dbReference type="SAM" id="MobiDB-lite"/>
    </source>
</evidence>
<organism evidence="4 5">
    <name type="scientific">Ilex paraguariensis</name>
    <name type="common">yerba mate</name>
    <dbReference type="NCBI Taxonomy" id="185542"/>
    <lineage>
        <taxon>Eukaryota</taxon>
        <taxon>Viridiplantae</taxon>
        <taxon>Streptophyta</taxon>
        <taxon>Embryophyta</taxon>
        <taxon>Tracheophyta</taxon>
        <taxon>Spermatophyta</taxon>
        <taxon>Magnoliopsida</taxon>
        <taxon>eudicotyledons</taxon>
        <taxon>Gunneridae</taxon>
        <taxon>Pentapetalae</taxon>
        <taxon>asterids</taxon>
        <taxon>campanulids</taxon>
        <taxon>Aquifoliales</taxon>
        <taxon>Aquifoliaceae</taxon>
        <taxon>Ilex</taxon>
    </lineage>
</organism>
<proteinExistence type="predicted"/>
<dbReference type="PANTHER" id="PTHR46413:SF2">
    <property type="entry name" value="HEAVY METAL-ASSOCIATED ISOPRENYLATED PLANT PROTEIN 3"/>
    <property type="match status" value="1"/>
</dbReference>
<dbReference type="PANTHER" id="PTHR46413">
    <property type="entry name" value="HEAVY METAL-ASSOCIATED ISOPRENYLATED PLANT PROTEIN 6"/>
    <property type="match status" value="1"/>
</dbReference>
<feature type="compositionally biased region" description="Basic and acidic residues" evidence="2">
    <location>
        <begin position="202"/>
        <end position="285"/>
    </location>
</feature>
<evidence type="ECO:0000256" key="1">
    <source>
        <dbReference type="ARBA" id="ARBA00004170"/>
    </source>
</evidence>
<dbReference type="Proteomes" id="UP001642360">
    <property type="component" value="Unassembled WGS sequence"/>
</dbReference>
<comment type="subcellular location">
    <subcellularLocation>
        <location evidence="1">Membrane</location>
        <topology evidence="1">Peripheral membrane protein</topology>
    </subcellularLocation>
</comment>
<feature type="domain" description="HMA" evidence="3">
    <location>
        <begin position="95"/>
        <end position="162"/>
    </location>
</feature>
<dbReference type="Pfam" id="PF00403">
    <property type="entry name" value="HMA"/>
    <property type="match status" value="1"/>
</dbReference>
<dbReference type="GO" id="GO:0016020">
    <property type="term" value="C:membrane"/>
    <property type="evidence" value="ECO:0007669"/>
    <property type="project" value="UniProtKB-SubCell"/>
</dbReference>
<evidence type="ECO:0000313" key="4">
    <source>
        <dbReference type="EMBL" id="CAK9158547.1"/>
    </source>
</evidence>
<evidence type="ECO:0000313" key="5">
    <source>
        <dbReference type="Proteomes" id="UP001642360"/>
    </source>
</evidence>
<dbReference type="Gene3D" id="3.30.70.100">
    <property type="match status" value="3"/>
</dbReference>
<evidence type="ECO:0000259" key="3">
    <source>
        <dbReference type="PROSITE" id="PS50846"/>
    </source>
</evidence>
<dbReference type="InterPro" id="IPR036163">
    <property type="entry name" value="HMA_dom_sf"/>
</dbReference>
<dbReference type="InterPro" id="IPR006121">
    <property type="entry name" value="HMA_dom"/>
</dbReference>
<sequence>MEENITVVLKIDMHCSCEGCADRIMECIRNLNGVQSVKIEDGDGIKFTVVSKVDPEKLREKVEKRLKKKVSLISVKPNQIENKDKEKKDKKSTEPKTISVKVKLNCDRCIQAIVKIATKTKGFQEISLDNQNDLVMVRGTMDVKALVEALTRKLKTSVEIAAPTNECCRQERGSVNVIGVGDSGGGGGGCVEGNGWIGYGPNKKENRVDRERNKKKEAKDKAKEEPQVKNHKEEKNKDEQNKSKINNKDDGRNKDDKKKNVGAGEENRNKEAKDKPKQNPEDKNSKKTWLKVNLNCNKCIPDIVKIAFKTKGLQEISLNKQNDLVMVRGTMDVEVLVKALKRKLKILVEIAESKKECRRQESGSVNVIGIGGSGDNGRDGEKKEKGGGVEWCKFVEFIADIFQKITEFVFAA</sequence>
<dbReference type="SUPFAM" id="SSF55008">
    <property type="entry name" value="HMA, heavy metal-associated domain"/>
    <property type="match status" value="3"/>
</dbReference>
<feature type="region of interest" description="Disordered" evidence="2">
    <location>
        <begin position="191"/>
        <end position="286"/>
    </location>
</feature>
<dbReference type="PROSITE" id="PS50846">
    <property type="entry name" value="HMA_2"/>
    <property type="match status" value="3"/>
</dbReference>
<protein>
    <recommendedName>
        <fullName evidence="3">HMA domain-containing protein</fullName>
    </recommendedName>
</protein>
<gene>
    <name evidence="4" type="ORF">ILEXP_LOCUS27191</name>
</gene>
<comment type="caution">
    <text evidence="4">The sequence shown here is derived from an EMBL/GenBank/DDBJ whole genome shotgun (WGS) entry which is preliminary data.</text>
</comment>
<reference evidence="4 5" key="1">
    <citation type="submission" date="2024-02" db="EMBL/GenBank/DDBJ databases">
        <authorList>
            <person name="Vignale AGUSTIN F."/>
            <person name="Sosa J E."/>
            <person name="Modenutti C."/>
        </authorList>
    </citation>
    <scope>NUCLEOTIDE SEQUENCE [LARGE SCALE GENOMIC DNA]</scope>
</reference>
<dbReference type="CDD" id="cd00371">
    <property type="entry name" value="HMA"/>
    <property type="match status" value="1"/>
</dbReference>
<dbReference type="InterPro" id="IPR044594">
    <property type="entry name" value="HIPP01/3/5/6"/>
</dbReference>
<dbReference type="AlphaFoldDB" id="A0ABC8SV02"/>
<feature type="domain" description="HMA" evidence="3">
    <location>
        <begin position="4"/>
        <end position="70"/>
    </location>
</feature>
<feature type="domain" description="HMA" evidence="3">
    <location>
        <begin position="285"/>
        <end position="352"/>
    </location>
</feature>
<dbReference type="EMBL" id="CAUOFW020003192">
    <property type="protein sequence ID" value="CAK9158547.1"/>
    <property type="molecule type" value="Genomic_DNA"/>
</dbReference>
<keyword evidence="5" id="KW-1185">Reference proteome</keyword>
<dbReference type="GO" id="GO:0009626">
    <property type="term" value="P:plant-type hypersensitive response"/>
    <property type="evidence" value="ECO:0007669"/>
    <property type="project" value="UniProtKB-KW"/>
</dbReference>
<accession>A0ABC8SV02</accession>
<name>A0ABC8SV02_9AQUA</name>